<reference evidence="1 2" key="1">
    <citation type="submission" date="2018-11" db="EMBL/GenBank/DDBJ databases">
        <authorList>
            <consortium name="Pathogen Informatics"/>
        </authorList>
    </citation>
    <scope>NUCLEOTIDE SEQUENCE [LARGE SCALE GENOMIC DNA]</scope>
</reference>
<evidence type="ECO:0000313" key="1">
    <source>
        <dbReference type="EMBL" id="VDN12948.1"/>
    </source>
</evidence>
<evidence type="ECO:0000313" key="2">
    <source>
        <dbReference type="Proteomes" id="UP000281553"/>
    </source>
</evidence>
<dbReference type="Proteomes" id="UP000281553">
    <property type="component" value="Unassembled WGS sequence"/>
</dbReference>
<protein>
    <submittedName>
        <fullName evidence="1">Uncharacterized protein</fullName>
    </submittedName>
</protein>
<accession>A0A3P7LSE8</accession>
<dbReference type="OrthoDB" id="10657993at2759"/>
<gene>
    <name evidence="1" type="ORF">DILT_LOCUS8779</name>
</gene>
<name>A0A3P7LSE8_DIBLA</name>
<dbReference type="AlphaFoldDB" id="A0A3P7LSE8"/>
<sequence>TSPGAGDPGDLTEDTLLARASFAASQYVREARSVLFGEEAEEDADEFLAASSHPPAQAGTTSIADETEDFEDLFLEPNDADHFPPDDLAVFRDPTSPTADDIIESTFAEEVPV</sequence>
<dbReference type="EMBL" id="UYRU01055178">
    <property type="protein sequence ID" value="VDN12948.1"/>
    <property type="molecule type" value="Genomic_DNA"/>
</dbReference>
<feature type="non-terminal residue" evidence="1">
    <location>
        <position position="1"/>
    </location>
</feature>
<proteinExistence type="predicted"/>
<organism evidence="1 2">
    <name type="scientific">Dibothriocephalus latus</name>
    <name type="common">Fish tapeworm</name>
    <name type="synonym">Diphyllobothrium latum</name>
    <dbReference type="NCBI Taxonomy" id="60516"/>
    <lineage>
        <taxon>Eukaryota</taxon>
        <taxon>Metazoa</taxon>
        <taxon>Spiralia</taxon>
        <taxon>Lophotrochozoa</taxon>
        <taxon>Platyhelminthes</taxon>
        <taxon>Cestoda</taxon>
        <taxon>Eucestoda</taxon>
        <taxon>Diphyllobothriidea</taxon>
        <taxon>Diphyllobothriidae</taxon>
        <taxon>Dibothriocephalus</taxon>
    </lineage>
</organism>
<keyword evidence="2" id="KW-1185">Reference proteome</keyword>